<name>A0ACB9IQL9_9ASTR</name>
<dbReference type="EMBL" id="CM042024">
    <property type="protein sequence ID" value="KAI3810397.1"/>
    <property type="molecule type" value="Genomic_DNA"/>
</dbReference>
<proteinExistence type="predicted"/>
<reference evidence="2" key="1">
    <citation type="journal article" date="2022" name="Mol. Ecol. Resour.">
        <title>The genomes of chicory, endive, great burdock and yacon provide insights into Asteraceae palaeo-polyploidization history and plant inulin production.</title>
        <authorList>
            <person name="Fan W."/>
            <person name="Wang S."/>
            <person name="Wang H."/>
            <person name="Wang A."/>
            <person name="Jiang F."/>
            <person name="Liu H."/>
            <person name="Zhao H."/>
            <person name="Xu D."/>
            <person name="Zhang Y."/>
        </authorList>
    </citation>
    <scope>NUCLEOTIDE SEQUENCE [LARGE SCALE GENOMIC DNA]</scope>
    <source>
        <strain evidence="2">cv. Yunnan</strain>
    </source>
</reference>
<reference evidence="1 2" key="2">
    <citation type="journal article" date="2022" name="Mol. Ecol. Resour.">
        <title>The genomes of chicory, endive, great burdock and yacon provide insights into Asteraceae paleo-polyploidization history and plant inulin production.</title>
        <authorList>
            <person name="Fan W."/>
            <person name="Wang S."/>
            <person name="Wang H."/>
            <person name="Wang A."/>
            <person name="Jiang F."/>
            <person name="Liu H."/>
            <person name="Zhao H."/>
            <person name="Xu D."/>
            <person name="Zhang Y."/>
        </authorList>
    </citation>
    <scope>NUCLEOTIDE SEQUENCE [LARGE SCALE GENOMIC DNA]</scope>
    <source>
        <strain evidence="2">cv. Yunnan</strain>
        <tissue evidence="1">Leaves</tissue>
    </source>
</reference>
<dbReference type="Proteomes" id="UP001056120">
    <property type="component" value="Linkage Group LG07"/>
</dbReference>
<sequence>MIFRQIERSESGDEGYGEVVFYVHMYWKCEEVKVGIKVTVVARPAPHVRLPTGAARRSELTVGSFATSDEQDYPCEEIEGYGRRREGDLCVSSGDALDVPIFDLEKEVEETIRVGECVGIGMEGFENHVRNLIQGEMVSGRICWVGGRVKAFARRLVLLKLGLKKWRFNLKEAEGKLAADMGKAVERLECVAESRKLSVDEAQSRALLRCRPPV</sequence>
<protein>
    <submittedName>
        <fullName evidence="1">Uncharacterized protein</fullName>
    </submittedName>
</protein>
<evidence type="ECO:0000313" key="1">
    <source>
        <dbReference type="EMBL" id="KAI3810397.1"/>
    </source>
</evidence>
<comment type="caution">
    <text evidence="1">The sequence shown here is derived from an EMBL/GenBank/DDBJ whole genome shotgun (WGS) entry which is preliminary data.</text>
</comment>
<gene>
    <name evidence="1" type="ORF">L1987_20009</name>
</gene>
<keyword evidence="2" id="KW-1185">Reference proteome</keyword>
<accession>A0ACB9IQL9</accession>
<organism evidence="1 2">
    <name type="scientific">Smallanthus sonchifolius</name>
    <dbReference type="NCBI Taxonomy" id="185202"/>
    <lineage>
        <taxon>Eukaryota</taxon>
        <taxon>Viridiplantae</taxon>
        <taxon>Streptophyta</taxon>
        <taxon>Embryophyta</taxon>
        <taxon>Tracheophyta</taxon>
        <taxon>Spermatophyta</taxon>
        <taxon>Magnoliopsida</taxon>
        <taxon>eudicotyledons</taxon>
        <taxon>Gunneridae</taxon>
        <taxon>Pentapetalae</taxon>
        <taxon>asterids</taxon>
        <taxon>campanulids</taxon>
        <taxon>Asterales</taxon>
        <taxon>Asteraceae</taxon>
        <taxon>Asteroideae</taxon>
        <taxon>Heliantheae alliance</taxon>
        <taxon>Millerieae</taxon>
        <taxon>Smallanthus</taxon>
    </lineage>
</organism>
<evidence type="ECO:0000313" key="2">
    <source>
        <dbReference type="Proteomes" id="UP001056120"/>
    </source>
</evidence>